<dbReference type="AlphaFoldDB" id="A0A0C2WHM0"/>
<protein>
    <recommendedName>
        <fullName evidence="3">NB-ARC domain-containing protein</fullName>
    </recommendedName>
</protein>
<dbReference type="EMBL" id="KN818290">
    <property type="protein sequence ID" value="KIL60972.1"/>
    <property type="molecule type" value="Genomic_DNA"/>
</dbReference>
<name>A0A0C2WHM0_AMAMK</name>
<evidence type="ECO:0000313" key="1">
    <source>
        <dbReference type="EMBL" id="KIL60972.1"/>
    </source>
</evidence>
<keyword evidence="2" id="KW-1185">Reference proteome</keyword>
<reference evidence="1 2" key="1">
    <citation type="submission" date="2014-04" db="EMBL/GenBank/DDBJ databases">
        <title>Evolutionary Origins and Diversification of the Mycorrhizal Mutualists.</title>
        <authorList>
            <consortium name="DOE Joint Genome Institute"/>
            <consortium name="Mycorrhizal Genomics Consortium"/>
            <person name="Kohler A."/>
            <person name="Kuo A."/>
            <person name="Nagy L.G."/>
            <person name="Floudas D."/>
            <person name="Copeland A."/>
            <person name="Barry K.W."/>
            <person name="Cichocki N."/>
            <person name="Veneault-Fourrey C."/>
            <person name="LaButti K."/>
            <person name="Lindquist E.A."/>
            <person name="Lipzen A."/>
            <person name="Lundell T."/>
            <person name="Morin E."/>
            <person name="Murat C."/>
            <person name="Riley R."/>
            <person name="Ohm R."/>
            <person name="Sun H."/>
            <person name="Tunlid A."/>
            <person name="Henrissat B."/>
            <person name="Grigoriev I.V."/>
            <person name="Hibbett D.S."/>
            <person name="Martin F."/>
        </authorList>
    </citation>
    <scope>NUCLEOTIDE SEQUENCE [LARGE SCALE GENOMIC DNA]</scope>
    <source>
        <strain evidence="1 2">Koide BX008</strain>
    </source>
</reference>
<dbReference type="OrthoDB" id="3269932at2759"/>
<dbReference type="HOGENOM" id="CLU_2687308_0_0_1"/>
<dbReference type="Proteomes" id="UP000054549">
    <property type="component" value="Unassembled WGS sequence"/>
</dbReference>
<organism evidence="1 2">
    <name type="scientific">Amanita muscaria (strain Koide BX008)</name>
    <dbReference type="NCBI Taxonomy" id="946122"/>
    <lineage>
        <taxon>Eukaryota</taxon>
        <taxon>Fungi</taxon>
        <taxon>Dikarya</taxon>
        <taxon>Basidiomycota</taxon>
        <taxon>Agaricomycotina</taxon>
        <taxon>Agaricomycetes</taxon>
        <taxon>Agaricomycetidae</taxon>
        <taxon>Agaricales</taxon>
        <taxon>Pluteineae</taxon>
        <taxon>Amanitaceae</taxon>
        <taxon>Amanita</taxon>
    </lineage>
</organism>
<sequence length="74" mass="8118">MRHRRDHKIYVLPGLAGIGKSTVAYTIAARADELDPLGASFCISWDESDRKNAKIFSLQSAANLLLRPSGTCRS</sequence>
<gene>
    <name evidence="1" type="ORF">M378DRAFT_83084</name>
</gene>
<dbReference type="InParanoid" id="A0A0C2WHM0"/>
<accession>A0A0C2WHM0</accession>
<evidence type="ECO:0008006" key="3">
    <source>
        <dbReference type="Google" id="ProtNLM"/>
    </source>
</evidence>
<evidence type="ECO:0000313" key="2">
    <source>
        <dbReference type="Proteomes" id="UP000054549"/>
    </source>
</evidence>
<proteinExistence type="predicted"/>